<dbReference type="PANTHER" id="PTHR30386">
    <property type="entry name" value="MEMBRANE FUSION SUBUNIT OF EMRAB-TOLC MULTIDRUG EFFLUX PUMP"/>
    <property type="match status" value="1"/>
</dbReference>
<evidence type="ECO:0000313" key="6">
    <source>
        <dbReference type="Proteomes" id="UP000184290"/>
    </source>
</evidence>
<accession>A0ABY1I6Q4</accession>
<keyword evidence="6" id="KW-1185">Reference proteome</keyword>
<dbReference type="Gene3D" id="2.40.50.100">
    <property type="match status" value="1"/>
</dbReference>
<feature type="domain" description="Multidrug resistance protein MdtA-like barrel-sandwich hybrid" evidence="3">
    <location>
        <begin position="69"/>
        <end position="264"/>
    </location>
</feature>
<evidence type="ECO:0000259" key="3">
    <source>
        <dbReference type="Pfam" id="PF25917"/>
    </source>
</evidence>
<sequence>MLKKVSDTDALPRDADAMAQKPERSRRKLVFPLLALLFVAAGAAFGIYWWTEGRFLIETDDAYIAADMAVLTARVNGYVTSLPVSENQAVKAGQPVVEIDPGDLQLDLDAAEARIATQEAAIDRIDAQRRAGGAAVVQAEAQLEALQAAETEAQRTFDRAADLARTGAGAQAALDTARNNLAEASASVRGGNAAIDTAKANVSVLDAQIAEARRSLAELRVARDTAARNLTFATVRAPYDGVIGNLSVQPGDLVSPSRRLATIVPLDKVYIDANFKETQIGGIAPGATASIEVDALPGVELKGTVESFAPASGSVFSLLPADNATGNFTKIVQRVPVRIRIDDPQAADGKLRPGLSAVVTVDRRTATTGDVE</sequence>
<comment type="caution">
    <text evidence="5">The sequence shown here is derived from an EMBL/GenBank/DDBJ whole genome shotgun (WGS) entry which is preliminary data.</text>
</comment>
<evidence type="ECO:0000313" key="5">
    <source>
        <dbReference type="EMBL" id="SHI70398.1"/>
    </source>
</evidence>
<dbReference type="InterPro" id="IPR058634">
    <property type="entry name" value="AaeA-lik-b-barrel"/>
</dbReference>
<name>A0ABY1I6Q4_9HYPH</name>
<proteinExistence type="predicted"/>
<feature type="coiled-coil region" evidence="1">
    <location>
        <begin position="195"/>
        <end position="229"/>
    </location>
</feature>
<dbReference type="EMBL" id="FQZC01000001">
    <property type="protein sequence ID" value="SHI70398.1"/>
    <property type="molecule type" value="Genomic_DNA"/>
</dbReference>
<feature type="transmembrane region" description="Helical" evidence="2">
    <location>
        <begin position="29"/>
        <end position="50"/>
    </location>
</feature>
<feature type="domain" description="p-hydroxybenzoic acid efflux pump subunit AaeA-like beta-barrel" evidence="4">
    <location>
        <begin position="269"/>
        <end position="361"/>
    </location>
</feature>
<keyword evidence="1" id="KW-0175">Coiled coil</keyword>
<feature type="coiled-coil region" evidence="1">
    <location>
        <begin position="108"/>
        <end position="156"/>
    </location>
</feature>
<keyword evidence="2" id="KW-0812">Transmembrane</keyword>
<keyword evidence="2" id="KW-0472">Membrane</keyword>
<evidence type="ECO:0000256" key="2">
    <source>
        <dbReference type="SAM" id="Phobius"/>
    </source>
</evidence>
<dbReference type="Pfam" id="PF25917">
    <property type="entry name" value="BSH_RND"/>
    <property type="match status" value="1"/>
</dbReference>
<dbReference type="InterPro" id="IPR058625">
    <property type="entry name" value="MdtA-like_BSH"/>
</dbReference>
<dbReference type="Proteomes" id="UP000184290">
    <property type="component" value="Unassembled WGS sequence"/>
</dbReference>
<organism evidence="5 6">
    <name type="scientific">Aureimonas altamirensis DSM 21988</name>
    <dbReference type="NCBI Taxonomy" id="1121026"/>
    <lineage>
        <taxon>Bacteria</taxon>
        <taxon>Pseudomonadati</taxon>
        <taxon>Pseudomonadota</taxon>
        <taxon>Alphaproteobacteria</taxon>
        <taxon>Hyphomicrobiales</taxon>
        <taxon>Aurantimonadaceae</taxon>
        <taxon>Aureimonas</taxon>
    </lineage>
</organism>
<dbReference type="Gene3D" id="1.10.287.470">
    <property type="entry name" value="Helix hairpin bin"/>
    <property type="match status" value="2"/>
</dbReference>
<keyword evidence="2" id="KW-1133">Transmembrane helix</keyword>
<dbReference type="SUPFAM" id="SSF111369">
    <property type="entry name" value="HlyD-like secretion proteins"/>
    <property type="match status" value="2"/>
</dbReference>
<reference evidence="5 6" key="1">
    <citation type="submission" date="2016-11" db="EMBL/GenBank/DDBJ databases">
        <authorList>
            <person name="Varghese N."/>
            <person name="Submissions S."/>
        </authorList>
    </citation>
    <scope>NUCLEOTIDE SEQUENCE [LARGE SCALE GENOMIC DNA]</scope>
    <source>
        <strain evidence="5 6">DSM 21988</strain>
    </source>
</reference>
<evidence type="ECO:0000259" key="4">
    <source>
        <dbReference type="Pfam" id="PF25963"/>
    </source>
</evidence>
<dbReference type="PANTHER" id="PTHR30386:SF24">
    <property type="entry name" value="MULTIDRUG RESISTANCE EFFLUX PUMP"/>
    <property type="match status" value="1"/>
</dbReference>
<dbReference type="InterPro" id="IPR050739">
    <property type="entry name" value="MFP"/>
</dbReference>
<gene>
    <name evidence="5" type="ORF">SAMN02745911_0903</name>
</gene>
<protein>
    <submittedName>
        <fullName evidence="5">Membrane fusion protein, multidrug efflux system</fullName>
    </submittedName>
</protein>
<dbReference type="Pfam" id="PF25963">
    <property type="entry name" value="Beta-barrel_AAEA"/>
    <property type="match status" value="1"/>
</dbReference>
<evidence type="ECO:0000256" key="1">
    <source>
        <dbReference type="SAM" id="Coils"/>
    </source>
</evidence>
<dbReference type="Gene3D" id="2.40.30.170">
    <property type="match status" value="1"/>
</dbReference>